<keyword evidence="2" id="KW-1185">Reference proteome</keyword>
<dbReference type="EMBL" id="CM042055">
    <property type="protein sequence ID" value="KAI3702815.1"/>
    <property type="molecule type" value="Genomic_DNA"/>
</dbReference>
<organism evidence="1 2">
    <name type="scientific">Arctium lappa</name>
    <name type="common">Greater burdock</name>
    <name type="synonym">Lappa major</name>
    <dbReference type="NCBI Taxonomy" id="4217"/>
    <lineage>
        <taxon>Eukaryota</taxon>
        <taxon>Viridiplantae</taxon>
        <taxon>Streptophyta</taxon>
        <taxon>Embryophyta</taxon>
        <taxon>Tracheophyta</taxon>
        <taxon>Spermatophyta</taxon>
        <taxon>Magnoliopsida</taxon>
        <taxon>eudicotyledons</taxon>
        <taxon>Gunneridae</taxon>
        <taxon>Pentapetalae</taxon>
        <taxon>asterids</taxon>
        <taxon>campanulids</taxon>
        <taxon>Asterales</taxon>
        <taxon>Asteraceae</taxon>
        <taxon>Carduoideae</taxon>
        <taxon>Cardueae</taxon>
        <taxon>Arctiinae</taxon>
        <taxon>Arctium</taxon>
    </lineage>
</organism>
<reference evidence="1 2" key="2">
    <citation type="journal article" date="2022" name="Mol. Ecol. Resour.">
        <title>The genomes of chicory, endive, great burdock and yacon provide insights into Asteraceae paleo-polyploidization history and plant inulin production.</title>
        <authorList>
            <person name="Fan W."/>
            <person name="Wang S."/>
            <person name="Wang H."/>
            <person name="Wang A."/>
            <person name="Jiang F."/>
            <person name="Liu H."/>
            <person name="Zhao H."/>
            <person name="Xu D."/>
            <person name="Zhang Y."/>
        </authorList>
    </citation>
    <scope>NUCLEOTIDE SEQUENCE [LARGE SCALE GENOMIC DNA]</scope>
    <source>
        <strain evidence="2">cv. Niubang</strain>
    </source>
</reference>
<accession>A0ACB8ZYT6</accession>
<protein>
    <submittedName>
        <fullName evidence="1">Uncharacterized protein</fullName>
    </submittedName>
</protein>
<gene>
    <name evidence="1" type="ORF">L6452_28567</name>
</gene>
<sequence>MFISYVMTSLFPASSCRLRPWVIGDFGETAVVGESVRTPNFGQEVLGALCFTAERVDLGETIYAIIASSSDDAFSVTDRVVQNAGGCI</sequence>
<proteinExistence type="predicted"/>
<comment type="caution">
    <text evidence="1">The sequence shown here is derived from an EMBL/GenBank/DDBJ whole genome shotgun (WGS) entry which is preliminary data.</text>
</comment>
<evidence type="ECO:0000313" key="2">
    <source>
        <dbReference type="Proteomes" id="UP001055879"/>
    </source>
</evidence>
<name>A0ACB8ZYT6_ARCLA</name>
<evidence type="ECO:0000313" key="1">
    <source>
        <dbReference type="EMBL" id="KAI3702815.1"/>
    </source>
</evidence>
<dbReference type="Proteomes" id="UP001055879">
    <property type="component" value="Linkage Group LG09"/>
</dbReference>
<reference evidence="2" key="1">
    <citation type="journal article" date="2022" name="Mol. Ecol. Resour.">
        <title>The genomes of chicory, endive, great burdock and yacon provide insights into Asteraceae palaeo-polyploidization history and plant inulin production.</title>
        <authorList>
            <person name="Fan W."/>
            <person name="Wang S."/>
            <person name="Wang H."/>
            <person name="Wang A."/>
            <person name="Jiang F."/>
            <person name="Liu H."/>
            <person name="Zhao H."/>
            <person name="Xu D."/>
            <person name="Zhang Y."/>
        </authorList>
    </citation>
    <scope>NUCLEOTIDE SEQUENCE [LARGE SCALE GENOMIC DNA]</scope>
    <source>
        <strain evidence="2">cv. Niubang</strain>
    </source>
</reference>